<dbReference type="InterPro" id="IPR002591">
    <property type="entry name" value="Phosphodiest/P_Trfase"/>
</dbReference>
<evidence type="ECO:0000313" key="2">
    <source>
        <dbReference type="Proteomes" id="UP001210925"/>
    </source>
</evidence>
<dbReference type="SUPFAM" id="SSF53649">
    <property type="entry name" value="Alkaline phosphatase-like"/>
    <property type="match status" value="1"/>
</dbReference>
<dbReference type="Gene3D" id="3.40.720.10">
    <property type="entry name" value="Alkaline Phosphatase, subunit A"/>
    <property type="match status" value="1"/>
</dbReference>
<dbReference type="AlphaFoldDB" id="A0AAD5UMK6"/>
<dbReference type="Proteomes" id="UP001210925">
    <property type="component" value="Unassembled WGS sequence"/>
</dbReference>
<keyword evidence="2" id="KW-1185">Reference proteome</keyword>
<evidence type="ECO:0000313" key="1">
    <source>
        <dbReference type="EMBL" id="KAJ3260114.1"/>
    </source>
</evidence>
<dbReference type="EMBL" id="JADGKB010000013">
    <property type="protein sequence ID" value="KAJ3260114.1"/>
    <property type="molecule type" value="Genomic_DNA"/>
</dbReference>
<protein>
    <submittedName>
        <fullName evidence="1">Uncharacterized protein</fullName>
    </submittedName>
</protein>
<reference evidence="1" key="1">
    <citation type="submission" date="2020-05" db="EMBL/GenBank/DDBJ databases">
        <title>Phylogenomic resolution of chytrid fungi.</title>
        <authorList>
            <person name="Stajich J.E."/>
            <person name="Amses K."/>
            <person name="Simmons R."/>
            <person name="Seto K."/>
            <person name="Myers J."/>
            <person name="Bonds A."/>
            <person name="Quandt C.A."/>
            <person name="Barry K."/>
            <person name="Liu P."/>
            <person name="Grigoriev I."/>
            <person name="Longcore J.E."/>
            <person name="James T.Y."/>
        </authorList>
    </citation>
    <scope>NUCLEOTIDE SEQUENCE</scope>
    <source>
        <strain evidence="1">PLAUS21</strain>
    </source>
</reference>
<gene>
    <name evidence="1" type="ORF">HK103_001190</name>
</gene>
<comment type="caution">
    <text evidence="1">The sequence shown here is derived from an EMBL/GenBank/DDBJ whole genome shotgun (WGS) entry which is preliminary data.</text>
</comment>
<dbReference type="PANTHER" id="PTHR10151:SF120">
    <property type="entry name" value="BIS(5'-ADENOSYL)-TRIPHOSPHATASE"/>
    <property type="match status" value="1"/>
</dbReference>
<name>A0AAD5UMK6_9FUNG</name>
<sequence length="588" mass="61460">MLFTASTLLTMALAQSVSLGKTSNAIVLSIDGFHQGDLEYLIKNSPNSRIAQLAAGGAQFTKAKTSVPSDSFPGTTTLITGASPKTHGFYYDVAFSRNFYAVGDVNCTGPIGNSFAYDESIELGTNSNGDSTRLDGGCESGKFENGCGININALPFKKVDGKCVPWFPHNEMRVNTVYEVAKANGYFTGHADKHLAYDFVNGPSGNGVQDLYTPEISYYSNTLANVTTYDQLHVDAIVNWIKGNDHFGASVAKNNGFIVGANFQVVSTQQKITQYANADKAMGGYLDAQFTPTPLLAKAIAQADEFVGQIIDALKACGKWDTTLLVVGAKHGQSPVDRSGLKLLGDSNLNLLASNNNTIPSDAWATTNDDNALIWYRDPANAAIVCPILKANAATLGVTPAEIYCGADIVSLFGADPATDAKVPDIAVLPKAGNVIYTKPNNPKKNMEHGGASEDDTHVVLVVGGGPVAAFKGQKFDAPVNNAQVAPTILKAIGIDINQLQGVAKEGTAPLPLFNAGGNGNVYTSASPVAQTTPCDIPVATTKVPSGNVYGQSKPTTAAEYGTNVLSGAVVNSVSSVSVVALLAAALF</sequence>
<proteinExistence type="predicted"/>
<dbReference type="Pfam" id="PF01663">
    <property type="entry name" value="Phosphodiest"/>
    <property type="match status" value="2"/>
</dbReference>
<dbReference type="GO" id="GO:0016787">
    <property type="term" value="F:hydrolase activity"/>
    <property type="evidence" value="ECO:0007669"/>
    <property type="project" value="UniProtKB-ARBA"/>
</dbReference>
<dbReference type="PANTHER" id="PTHR10151">
    <property type="entry name" value="ECTONUCLEOTIDE PYROPHOSPHATASE/PHOSPHODIESTERASE"/>
    <property type="match status" value="1"/>
</dbReference>
<dbReference type="InterPro" id="IPR017850">
    <property type="entry name" value="Alkaline_phosphatase_core_sf"/>
</dbReference>
<organism evidence="1 2">
    <name type="scientific">Boothiomyces macroporosus</name>
    <dbReference type="NCBI Taxonomy" id="261099"/>
    <lineage>
        <taxon>Eukaryota</taxon>
        <taxon>Fungi</taxon>
        <taxon>Fungi incertae sedis</taxon>
        <taxon>Chytridiomycota</taxon>
        <taxon>Chytridiomycota incertae sedis</taxon>
        <taxon>Chytridiomycetes</taxon>
        <taxon>Rhizophydiales</taxon>
        <taxon>Terramycetaceae</taxon>
        <taxon>Boothiomyces</taxon>
    </lineage>
</organism>
<accession>A0AAD5UMK6</accession>